<dbReference type="PROSITE" id="PS50082">
    <property type="entry name" value="WD_REPEATS_2"/>
    <property type="match status" value="5"/>
</dbReference>
<evidence type="ECO:0000256" key="9">
    <source>
        <dbReference type="SAM" id="MobiDB-lite"/>
    </source>
</evidence>
<dbReference type="GO" id="GO:0000398">
    <property type="term" value="P:mRNA splicing, via spliceosome"/>
    <property type="evidence" value="ECO:0007669"/>
    <property type="project" value="UniProtKB-UniRule"/>
</dbReference>
<feature type="repeat" description="WD" evidence="7">
    <location>
        <begin position="260"/>
        <end position="301"/>
    </location>
</feature>
<dbReference type="HOGENOM" id="CLU_000288_72_2_1"/>
<keyword evidence="1 7" id="KW-0853">WD repeat</keyword>
<dbReference type="SMART" id="SM00320">
    <property type="entry name" value="WD40"/>
    <property type="match status" value="7"/>
</dbReference>
<reference evidence="11" key="1">
    <citation type="journal article" date="2013" name="Genome Announc.">
        <title>Draft genome sequence of the grapevine dieback fungus Eutypa lata UCR-EL1.</title>
        <authorList>
            <person name="Blanco-Ulate B."/>
            <person name="Rolshausen P.E."/>
            <person name="Cantu D."/>
        </authorList>
    </citation>
    <scope>NUCLEOTIDE SEQUENCE [LARGE SCALE GENOMIC DNA]</scope>
    <source>
        <strain evidence="11">UCR-EL1</strain>
    </source>
</reference>
<feature type="region of interest" description="Disordered" evidence="9">
    <location>
        <begin position="84"/>
        <end position="149"/>
    </location>
</feature>
<dbReference type="InterPro" id="IPR001680">
    <property type="entry name" value="WD40_rpt"/>
</dbReference>
<evidence type="ECO:0000313" key="10">
    <source>
        <dbReference type="EMBL" id="EMR69196.1"/>
    </source>
</evidence>
<dbReference type="InterPro" id="IPR036322">
    <property type="entry name" value="WD40_repeat_dom_sf"/>
</dbReference>
<dbReference type="InterPro" id="IPR045241">
    <property type="entry name" value="Prp46/PLRG1-like"/>
</dbReference>
<dbReference type="GO" id="GO:0000974">
    <property type="term" value="C:Prp19 complex"/>
    <property type="evidence" value="ECO:0007669"/>
    <property type="project" value="TreeGrafter"/>
</dbReference>
<protein>
    <recommendedName>
        <fullName evidence="8">Pre-mRNA-splicing factor PRP46</fullName>
    </recommendedName>
    <alternativeName>
        <fullName evidence="8">Pre-mRNA-processing protein 46</fullName>
    </alternativeName>
</protein>
<dbReference type="FunFam" id="2.130.10.10:FF:000012">
    <property type="entry name" value="Putative pleiotropic regulator 1"/>
    <property type="match status" value="1"/>
</dbReference>
<dbReference type="OMA" id="FAMCFDQ"/>
<keyword evidence="8" id="KW-0539">Nucleus</keyword>
<dbReference type="GO" id="GO:0071013">
    <property type="term" value="C:catalytic step 2 spliceosome"/>
    <property type="evidence" value="ECO:0007669"/>
    <property type="project" value="TreeGrafter"/>
</dbReference>
<evidence type="ECO:0000256" key="4">
    <source>
        <dbReference type="ARBA" id="ARBA00023187"/>
    </source>
</evidence>
<evidence type="ECO:0000256" key="7">
    <source>
        <dbReference type="PROSITE-ProRule" id="PRU00221"/>
    </source>
</evidence>
<dbReference type="GO" id="GO:0071011">
    <property type="term" value="C:precatalytic spliceosome"/>
    <property type="evidence" value="ECO:0007669"/>
    <property type="project" value="TreeGrafter"/>
</dbReference>
<dbReference type="STRING" id="1287681.M7TGY3"/>
<dbReference type="OrthoDB" id="10256122at2759"/>
<gene>
    <name evidence="10" type="ORF">UCREL1_3795</name>
</gene>
<keyword evidence="11" id="KW-1185">Reference proteome</keyword>
<dbReference type="InterPro" id="IPR020472">
    <property type="entry name" value="WD40_PAC1"/>
</dbReference>
<feature type="repeat" description="WD" evidence="7">
    <location>
        <begin position="385"/>
        <end position="424"/>
    </location>
</feature>
<dbReference type="PRINTS" id="PR00320">
    <property type="entry name" value="GPROTEINBRPT"/>
</dbReference>
<dbReference type="Gene3D" id="2.130.10.10">
    <property type="entry name" value="YVTN repeat-like/Quinoprotein amine dehydrogenase"/>
    <property type="match status" value="1"/>
</dbReference>
<keyword evidence="4 8" id="KW-0508">mRNA splicing</keyword>
<dbReference type="PROSITE" id="PS00678">
    <property type="entry name" value="WD_REPEATS_1"/>
    <property type="match status" value="2"/>
</dbReference>
<evidence type="ECO:0000256" key="2">
    <source>
        <dbReference type="ARBA" id="ARBA00022728"/>
    </source>
</evidence>
<dbReference type="InterPro" id="IPR015943">
    <property type="entry name" value="WD40/YVTN_repeat-like_dom_sf"/>
</dbReference>
<evidence type="ECO:0000256" key="3">
    <source>
        <dbReference type="ARBA" id="ARBA00022737"/>
    </source>
</evidence>
<dbReference type="Proteomes" id="UP000012174">
    <property type="component" value="Unassembled WGS sequence"/>
</dbReference>
<dbReference type="PANTHER" id="PTHR19923:SF0">
    <property type="entry name" value="PLEIOTROPIC REGULATOR 1"/>
    <property type="match status" value="1"/>
</dbReference>
<dbReference type="InterPro" id="IPR019775">
    <property type="entry name" value="WD40_repeat_CS"/>
</dbReference>
<dbReference type="AlphaFoldDB" id="M7TGY3"/>
<evidence type="ECO:0000256" key="8">
    <source>
        <dbReference type="RuleBase" id="RU369036"/>
    </source>
</evidence>
<keyword evidence="8" id="KW-0507">mRNA processing</keyword>
<feature type="repeat" description="WD" evidence="7">
    <location>
        <begin position="302"/>
        <end position="343"/>
    </location>
</feature>
<comment type="subunit">
    <text evidence="8">Associated with the spliceosome.</text>
</comment>
<evidence type="ECO:0000313" key="11">
    <source>
        <dbReference type="Proteomes" id="UP000012174"/>
    </source>
</evidence>
<organism evidence="10 11">
    <name type="scientific">Eutypa lata (strain UCR-EL1)</name>
    <name type="common">Grapevine dieback disease fungus</name>
    <name type="synonym">Eutypa armeniacae</name>
    <dbReference type="NCBI Taxonomy" id="1287681"/>
    <lineage>
        <taxon>Eukaryota</taxon>
        <taxon>Fungi</taxon>
        <taxon>Dikarya</taxon>
        <taxon>Ascomycota</taxon>
        <taxon>Pezizomycotina</taxon>
        <taxon>Sordariomycetes</taxon>
        <taxon>Xylariomycetidae</taxon>
        <taxon>Xylariales</taxon>
        <taxon>Diatrypaceae</taxon>
        <taxon>Eutypa</taxon>
    </lineage>
</organism>
<dbReference type="Pfam" id="PF00400">
    <property type="entry name" value="WD40"/>
    <property type="match status" value="7"/>
</dbReference>
<evidence type="ECO:0000256" key="6">
    <source>
        <dbReference type="ARBA" id="ARBA00056150"/>
    </source>
</evidence>
<keyword evidence="2 8" id="KW-0747">Spliceosome</keyword>
<name>M7TGY3_EUTLA</name>
<dbReference type="PANTHER" id="PTHR19923">
    <property type="entry name" value="WD40 REPEAT PROTEINPRL1/PRL2-RELATED"/>
    <property type="match status" value="1"/>
</dbReference>
<sequence length="488" mass="53633">MEVIQQQQQQQQQPDLRSLVLENAKRSKSIFGNITGESARKKLKLNDDLVESQREKDALSIRFHAEYQQVQELPAALAQKQATALSARKRGKKPAAGDQPAAPEEKTQKLIEGIPARPATASATASGSTALVKAQKPSGMPPRDDAQSQALSVARAQATHQVKPDWHPPWKLMRVISGHLGWVRSLAVEPENQWFASGAGDRTIKIWDLATGNLRLTLTGHISTVRGLAVSPRHPYLFSCGEDKMVKCWDLETNKVIRHYHGHLSGVYTLSLHPTLDVLVTGGRDGVARVWDMRTRSNIHVLSGHTGTVADVKCQEADPQVITASLDKTVRLWDLAAGKTMGVLTHHKKGVRALALHPSEFTFATGSTGSIKQWKCPEGAFMGNFDGHNAIINSLAVNQDTLFSGGDNGSMSFWDWKSGHRFQSLDSIAQPGSLDAEAGIMSSTFDRTGLRLIVGEADKTIKIWKPDEKATPETHPLEWKPTLSRRKY</sequence>
<accession>M7TGY3</accession>
<dbReference type="PROSITE" id="PS50294">
    <property type="entry name" value="WD_REPEATS_REGION"/>
    <property type="match status" value="5"/>
</dbReference>
<feature type="repeat" description="WD" evidence="7">
    <location>
        <begin position="176"/>
        <end position="217"/>
    </location>
</feature>
<comment type="similarity">
    <text evidence="5 8">Belongs to the WD repeat PRL1/PRL2 family.</text>
</comment>
<dbReference type="SUPFAM" id="SSF50978">
    <property type="entry name" value="WD40 repeat-like"/>
    <property type="match status" value="1"/>
</dbReference>
<proteinExistence type="inferred from homology"/>
<feature type="repeat" description="WD" evidence="7">
    <location>
        <begin position="218"/>
        <end position="259"/>
    </location>
</feature>
<dbReference type="eggNOG" id="KOG0285">
    <property type="taxonomic scope" value="Eukaryota"/>
</dbReference>
<keyword evidence="3 8" id="KW-0677">Repeat</keyword>
<comment type="subcellular location">
    <subcellularLocation>
        <location evidence="8">Nucleus</location>
    </subcellularLocation>
</comment>
<feature type="compositionally biased region" description="Low complexity" evidence="9">
    <location>
        <begin position="119"/>
        <end position="130"/>
    </location>
</feature>
<comment type="function">
    <text evidence="6 8">Involved in pre-mRNA splicing and required for cell cycle progression at G2/M.</text>
</comment>
<dbReference type="CDD" id="cd00200">
    <property type="entry name" value="WD40"/>
    <property type="match status" value="1"/>
</dbReference>
<evidence type="ECO:0000256" key="5">
    <source>
        <dbReference type="ARBA" id="ARBA00025726"/>
    </source>
</evidence>
<dbReference type="EMBL" id="KB706126">
    <property type="protein sequence ID" value="EMR69196.1"/>
    <property type="molecule type" value="Genomic_DNA"/>
</dbReference>
<dbReference type="KEGG" id="ela:UCREL1_3795"/>
<evidence type="ECO:0000256" key="1">
    <source>
        <dbReference type="ARBA" id="ARBA00022574"/>
    </source>
</evidence>